<sequence>MLIVSLRCDRMVRHEVVEAIYPLTFDLYLRSHFMWVGVCVQRADCMGDPQLSTLCLSATPFLKYKNTKHTRQMLACRYKDMQMDKAKRTFQRTDILLCRTLKLSL</sequence>
<name>A0ABU7C0S4_9TELE</name>
<evidence type="ECO:0000313" key="1">
    <source>
        <dbReference type="EMBL" id="MED6255358.1"/>
    </source>
</evidence>
<organism evidence="1 2">
    <name type="scientific">Ataeniobius toweri</name>
    <dbReference type="NCBI Taxonomy" id="208326"/>
    <lineage>
        <taxon>Eukaryota</taxon>
        <taxon>Metazoa</taxon>
        <taxon>Chordata</taxon>
        <taxon>Craniata</taxon>
        <taxon>Vertebrata</taxon>
        <taxon>Euteleostomi</taxon>
        <taxon>Actinopterygii</taxon>
        <taxon>Neopterygii</taxon>
        <taxon>Teleostei</taxon>
        <taxon>Neoteleostei</taxon>
        <taxon>Acanthomorphata</taxon>
        <taxon>Ovalentaria</taxon>
        <taxon>Atherinomorphae</taxon>
        <taxon>Cyprinodontiformes</taxon>
        <taxon>Goodeidae</taxon>
        <taxon>Ataeniobius</taxon>
    </lineage>
</organism>
<protein>
    <submittedName>
        <fullName evidence="1">Uncharacterized protein</fullName>
    </submittedName>
</protein>
<keyword evidence="2" id="KW-1185">Reference proteome</keyword>
<proteinExistence type="predicted"/>
<gene>
    <name evidence="1" type="ORF">ATANTOWER_008511</name>
</gene>
<accession>A0ABU7C0S4</accession>
<dbReference type="Proteomes" id="UP001345963">
    <property type="component" value="Unassembled WGS sequence"/>
</dbReference>
<evidence type="ECO:0000313" key="2">
    <source>
        <dbReference type="Proteomes" id="UP001345963"/>
    </source>
</evidence>
<dbReference type="EMBL" id="JAHUTI010070857">
    <property type="protein sequence ID" value="MED6255358.1"/>
    <property type="molecule type" value="Genomic_DNA"/>
</dbReference>
<comment type="caution">
    <text evidence="1">The sequence shown here is derived from an EMBL/GenBank/DDBJ whole genome shotgun (WGS) entry which is preliminary data.</text>
</comment>
<reference evidence="1 2" key="1">
    <citation type="submission" date="2021-07" db="EMBL/GenBank/DDBJ databases">
        <authorList>
            <person name="Palmer J.M."/>
        </authorList>
    </citation>
    <scope>NUCLEOTIDE SEQUENCE [LARGE SCALE GENOMIC DNA]</scope>
    <source>
        <strain evidence="1 2">AT_MEX2019</strain>
        <tissue evidence="1">Muscle</tissue>
    </source>
</reference>